<dbReference type="InterPro" id="IPR002125">
    <property type="entry name" value="CMP_dCMP_dom"/>
</dbReference>
<evidence type="ECO:0000313" key="5">
    <source>
        <dbReference type="Proteomes" id="UP000292362"/>
    </source>
</evidence>
<proteinExistence type="predicted"/>
<reference evidence="4 5" key="1">
    <citation type="submission" date="2017-12" db="EMBL/GenBank/DDBJ databases">
        <authorList>
            <person name="Pombert J.-F."/>
            <person name="Haag K.L."/>
            <person name="Ebert D."/>
        </authorList>
    </citation>
    <scope>NUCLEOTIDE SEQUENCE [LARGE SCALE GENOMIC DNA]</scope>
    <source>
        <strain evidence="4">FI-OER-3-3</strain>
    </source>
</reference>
<dbReference type="PROSITE" id="PS00903">
    <property type="entry name" value="CYT_DCMP_DEAMINASES_1"/>
    <property type="match status" value="1"/>
</dbReference>
<dbReference type="AlphaFoldDB" id="A0A4Q9L0N7"/>
<dbReference type="InterPro" id="IPR016192">
    <property type="entry name" value="APOBEC/CMP_deaminase_Zn-bd"/>
</dbReference>
<name>A0A4Q9L0N7_9MICR</name>
<dbReference type="GO" id="GO:0008270">
    <property type="term" value="F:zinc ion binding"/>
    <property type="evidence" value="ECO:0007669"/>
    <property type="project" value="InterPro"/>
</dbReference>
<dbReference type="SUPFAM" id="SSF53927">
    <property type="entry name" value="Cytidine deaminase-like"/>
    <property type="match status" value="1"/>
</dbReference>
<dbReference type="Proteomes" id="UP000292362">
    <property type="component" value="Unassembled WGS sequence"/>
</dbReference>
<feature type="domain" description="CMP/dCMP-type deaminase" evidence="3">
    <location>
        <begin position="3"/>
        <end position="116"/>
    </location>
</feature>
<accession>A0A4Q9L0N7</accession>
<dbReference type="EMBL" id="PITJ01001043">
    <property type="protein sequence ID" value="TBU00321.1"/>
    <property type="molecule type" value="Genomic_DNA"/>
</dbReference>
<dbReference type="InterPro" id="IPR016193">
    <property type="entry name" value="Cytidine_deaminase-like"/>
</dbReference>
<organism evidence="4 5">
    <name type="scientific">Hamiltosporidium tvaerminnensis</name>
    <dbReference type="NCBI Taxonomy" id="1176355"/>
    <lineage>
        <taxon>Eukaryota</taxon>
        <taxon>Fungi</taxon>
        <taxon>Fungi incertae sedis</taxon>
        <taxon>Microsporidia</taxon>
        <taxon>Dubosqiidae</taxon>
        <taxon>Hamiltosporidium</taxon>
    </lineage>
</organism>
<dbReference type="Gene3D" id="3.40.140.10">
    <property type="entry name" value="Cytidine Deaminase, domain 2"/>
    <property type="match status" value="1"/>
</dbReference>
<dbReference type="PROSITE" id="PS51747">
    <property type="entry name" value="CYT_DCMP_DEAMINASES_2"/>
    <property type="match status" value="1"/>
</dbReference>
<gene>
    <name evidence="4" type="ORF">CWI37_1043p0010</name>
</gene>
<keyword evidence="2" id="KW-0862">Zinc</keyword>
<sequence>MEEDIDFYMEEAFKEAQKALLKKEVPIGAVIVRKHKIIARGHNLTNETNNPLSHAEINALRCLNNDFENLTFYITCEPCIMCMDILYKTQSKFYYGCNNYIFGGNTVLGMNLFRSLNGYLYEMSKCISILKEFYNFENENSPEEKRKRKFKKVLQIN</sequence>
<dbReference type="GO" id="GO:0019239">
    <property type="term" value="F:deaminase activity"/>
    <property type="evidence" value="ECO:0007669"/>
    <property type="project" value="UniProtKB-ARBA"/>
</dbReference>
<dbReference type="Pfam" id="PF00383">
    <property type="entry name" value="dCMP_cyt_deam_1"/>
    <property type="match status" value="1"/>
</dbReference>
<comment type="caution">
    <text evidence="4">The sequence shown here is derived from an EMBL/GenBank/DDBJ whole genome shotgun (WGS) entry which is preliminary data.</text>
</comment>
<dbReference type="CDD" id="cd01285">
    <property type="entry name" value="nucleoside_deaminase"/>
    <property type="match status" value="1"/>
</dbReference>
<protein>
    <submittedName>
        <fullName evidence="4">tRNA-specific adenosine deaminase</fullName>
    </submittedName>
</protein>
<evidence type="ECO:0000256" key="1">
    <source>
        <dbReference type="ARBA" id="ARBA00022723"/>
    </source>
</evidence>
<dbReference type="PANTHER" id="PTHR11079:SF179">
    <property type="entry name" value="TRNA(ADENINE(34)) DEAMINASE, CHLOROPLASTIC"/>
    <property type="match status" value="1"/>
</dbReference>
<evidence type="ECO:0000313" key="4">
    <source>
        <dbReference type="EMBL" id="TBU00321.1"/>
    </source>
</evidence>
<dbReference type="GO" id="GO:0016814">
    <property type="term" value="F:hydrolase activity, acting on carbon-nitrogen (but not peptide) bonds, in cyclic amidines"/>
    <property type="evidence" value="ECO:0007669"/>
    <property type="project" value="UniProtKB-ARBA"/>
</dbReference>
<evidence type="ECO:0000256" key="2">
    <source>
        <dbReference type="ARBA" id="ARBA00022833"/>
    </source>
</evidence>
<keyword evidence="1" id="KW-0479">Metal-binding</keyword>
<dbReference type="GO" id="GO:0006139">
    <property type="term" value="P:nucleobase-containing compound metabolic process"/>
    <property type="evidence" value="ECO:0007669"/>
    <property type="project" value="UniProtKB-ARBA"/>
</dbReference>
<evidence type="ECO:0000259" key="3">
    <source>
        <dbReference type="PROSITE" id="PS51747"/>
    </source>
</evidence>
<dbReference type="VEuPathDB" id="MicrosporidiaDB:CWI37_1043p0010"/>
<dbReference type="PANTHER" id="PTHR11079">
    <property type="entry name" value="CYTOSINE DEAMINASE FAMILY MEMBER"/>
    <property type="match status" value="1"/>
</dbReference>